<evidence type="ECO:0000313" key="3">
    <source>
        <dbReference type="EMBL" id="QNN64100.1"/>
    </source>
</evidence>
<dbReference type="Pfam" id="PF07811">
    <property type="entry name" value="TadE"/>
    <property type="match status" value="1"/>
</dbReference>
<feature type="domain" description="TadE-like" evidence="2">
    <location>
        <begin position="11"/>
        <end position="53"/>
    </location>
</feature>
<dbReference type="EMBL" id="CP060717">
    <property type="protein sequence ID" value="QNN64100.1"/>
    <property type="molecule type" value="Genomic_DNA"/>
</dbReference>
<reference evidence="3 4" key="1">
    <citation type="submission" date="2020-08" db="EMBL/GenBank/DDBJ databases">
        <title>Genome sequence of Sphingomonas rhizophila KACC 19189T.</title>
        <authorList>
            <person name="Hyun D.-W."/>
            <person name="Bae J.-W."/>
        </authorList>
    </citation>
    <scope>NUCLEOTIDE SEQUENCE [LARGE SCALE GENOMIC DNA]</scope>
    <source>
        <strain evidence="3 4">KACC 19189</strain>
    </source>
</reference>
<sequence length="143" mass="15532">MMKKLIRNQEGAAAIEMAFALPILILFIYGIFQVGIAFQASAGMQNALGEGARLATLFPEPTNDEIVARINAKVFGTKVGQFGTPTVTNQCDSTGDNACPTGTVSKYKDLSVNFKMTPDFLFFKGPEINLTRTKRVYTAGRIT</sequence>
<organism evidence="3 4">
    <name type="scientific">Sphingomonas rhizophila</name>
    <dbReference type="NCBI Taxonomy" id="2071607"/>
    <lineage>
        <taxon>Bacteria</taxon>
        <taxon>Pseudomonadati</taxon>
        <taxon>Pseudomonadota</taxon>
        <taxon>Alphaproteobacteria</taxon>
        <taxon>Sphingomonadales</taxon>
        <taxon>Sphingomonadaceae</taxon>
        <taxon>Sphingomonas</taxon>
    </lineage>
</organism>
<dbReference type="RefSeq" id="WP_187541100.1">
    <property type="nucleotide sequence ID" value="NZ_CP060717.1"/>
</dbReference>
<protein>
    <submittedName>
        <fullName evidence="3">Pilus assembly protein</fullName>
    </submittedName>
</protein>
<gene>
    <name evidence="3" type="ORF">H9L12_06775</name>
</gene>
<proteinExistence type="predicted"/>
<evidence type="ECO:0000313" key="4">
    <source>
        <dbReference type="Proteomes" id="UP000515955"/>
    </source>
</evidence>
<keyword evidence="1" id="KW-1133">Transmembrane helix</keyword>
<keyword evidence="1" id="KW-0812">Transmembrane</keyword>
<name>A0A7G9S8C5_9SPHN</name>
<dbReference type="AlphaFoldDB" id="A0A7G9S8C5"/>
<dbReference type="Proteomes" id="UP000515955">
    <property type="component" value="Chromosome"/>
</dbReference>
<dbReference type="InterPro" id="IPR012495">
    <property type="entry name" value="TadE-like_dom"/>
</dbReference>
<feature type="transmembrane region" description="Helical" evidence="1">
    <location>
        <begin position="12"/>
        <end position="32"/>
    </location>
</feature>
<evidence type="ECO:0000259" key="2">
    <source>
        <dbReference type="Pfam" id="PF07811"/>
    </source>
</evidence>
<keyword evidence="4" id="KW-1185">Reference proteome</keyword>
<keyword evidence="1" id="KW-0472">Membrane</keyword>
<dbReference type="KEGG" id="srhi:H9L12_06775"/>
<evidence type="ECO:0000256" key="1">
    <source>
        <dbReference type="SAM" id="Phobius"/>
    </source>
</evidence>
<accession>A0A7G9S8C5</accession>